<protein>
    <submittedName>
        <fullName evidence="1">Uncharacterized protein</fullName>
    </submittedName>
</protein>
<reference evidence="1 2" key="1">
    <citation type="submission" date="2019-08" db="EMBL/GenBank/DDBJ databases">
        <title>A chromosome-level genome assembly, high-density linkage maps, and genome scans reveal the genomic architecture of hybrid incompatibilities underlying speciation via character displacement in darters (Percidae: Etheostominae).</title>
        <authorList>
            <person name="Moran R.L."/>
            <person name="Catchen J.M."/>
            <person name="Fuller R.C."/>
        </authorList>
    </citation>
    <scope>NUCLEOTIDE SEQUENCE [LARGE SCALE GENOMIC DNA]</scope>
    <source>
        <strain evidence="1">EspeVRDwgs_2016</strain>
        <tissue evidence="1">Muscle</tissue>
    </source>
</reference>
<keyword evidence="2" id="KW-1185">Reference proteome</keyword>
<dbReference type="EMBL" id="VOFY01000010">
    <property type="protein sequence ID" value="KAA8588702.1"/>
    <property type="molecule type" value="Genomic_DNA"/>
</dbReference>
<gene>
    <name evidence="1" type="ORF">FQN60_010047</name>
</gene>
<dbReference type="Proteomes" id="UP000327493">
    <property type="component" value="Chromosome 10"/>
</dbReference>
<evidence type="ECO:0000313" key="1">
    <source>
        <dbReference type="EMBL" id="KAA8588702.1"/>
    </source>
</evidence>
<proteinExistence type="predicted"/>
<comment type="caution">
    <text evidence="1">The sequence shown here is derived from an EMBL/GenBank/DDBJ whole genome shotgun (WGS) entry which is preliminary data.</text>
</comment>
<evidence type="ECO:0000313" key="2">
    <source>
        <dbReference type="Proteomes" id="UP000327493"/>
    </source>
</evidence>
<dbReference type="AlphaFoldDB" id="A0A5J5D1X3"/>
<sequence>MGELGGSDIKSRLGGGPGLSLIMEDTLLSEASDEHDLVSDDLRSLPLKKSFILFLFSSAISTSPRDSVAPPSACSPNGCPRCPDRAAKRPGTMAEEDSMSPLFLPVTRSLSLPKAERGLSFMVRLQLTFKHNVLISRTHSLLKYPIERKDGLAEKHVKSDKHTVHDGEDQVPAPRGVGAPAAVLQDPGQQLEAALLVPLGHLRLLHQPGGVLLLPHLHDGVEVAAAMLALGSQSSCAEDGDIDMSGHPSLIIVEIYQ</sequence>
<name>A0A5J5D1X3_9PERO</name>
<organism evidence="1 2">
    <name type="scientific">Etheostoma spectabile</name>
    <name type="common">orangethroat darter</name>
    <dbReference type="NCBI Taxonomy" id="54343"/>
    <lineage>
        <taxon>Eukaryota</taxon>
        <taxon>Metazoa</taxon>
        <taxon>Chordata</taxon>
        <taxon>Craniata</taxon>
        <taxon>Vertebrata</taxon>
        <taxon>Euteleostomi</taxon>
        <taxon>Actinopterygii</taxon>
        <taxon>Neopterygii</taxon>
        <taxon>Teleostei</taxon>
        <taxon>Neoteleostei</taxon>
        <taxon>Acanthomorphata</taxon>
        <taxon>Eupercaria</taxon>
        <taxon>Perciformes</taxon>
        <taxon>Percoidei</taxon>
        <taxon>Percidae</taxon>
        <taxon>Etheostomatinae</taxon>
        <taxon>Etheostoma</taxon>
    </lineage>
</organism>
<accession>A0A5J5D1X3</accession>